<evidence type="ECO:0000256" key="2">
    <source>
        <dbReference type="ARBA" id="ARBA00004586"/>
    </source>
</evidence>
<feature type="transmembrane region" description="Helical" evidence="7">
    <location>
        <begin position="337"/>
        <end position="362"/>
    </location>
</feature>
<proteinExistence type="predicted"/>
<dbReference type="OrthoDB" id="273988at2"/>
<accession>A0A1N7L6X1</accession>
<evidence type="ECO:0000256" key="1">
    <source>
        <dbReference type="ARBA" id="ARBA00004127"/>
    </source>
</evidence>
<reference evidence="8 9" key="1">
    <citation type="submission" date="2017-01" db="EMBL/GenBank/DDBJ databases">
        <authorList>
            <person name="Mah S.A."/>
            <person name="Swanson W.J."/>
            <person name="Moy G.W."/>
            <person name="Vacquier V.D."/>
        </authorList>
    </citation>
    <scope>NUCLEOTIDE SEQUENCE [LARGE SCALE GENOMIC DNA]</scope>
    <source>
        <strain evidence="8 9">DSM 11589</strain>
    </source>
</reference>
<dbReference type="PANTHER" id="PTHR13416">
    <property type="match status" value="1"/>
</dbReference>
<sequence length="395" mass="42252">MQESSGDEGNGSDSVTEVTSTSWGGRIIEALKGLVIGPILIILAVVLLSWNEGRAVDRAKALASGAEAVVSVAADRVDPANAGRLVHLSGLATTRDTLRDSVFGVARPGVLRLERLVEMYQWHEESSSETHEKLGGHSETITTYRYAKGWHQGLISSASFHAPSGHANPPDMPVSSQTWQAQTVTVGAFRLSASLRSALTMVHPLPPSEIGRALPERLAGLPLSVRGDWLYLGKNPESPQIGDLRVRFSEAEPAMITLISQQYGDSFVPFATPTGEVELVQYGQVEAASLFRTANDDNALLTWGLRLVGLLVMLFGFRAGMDILEVLASVIPPLGTLVDIGVTLLALVMALTGSVLTIAIAWLAYRPLIGGALIVLAILIAGGSWLLRQRRQALQ</sequence>
<comment type="subcellular location">
    <subcellularLocation>
        <location evidence="1">Endomembrane system</location>
        <topology evidence="1">Multi-pass membrane protein</topology>
    </subcellularLocation>
    <subcellularLocation>
        <location evidence="2">Endoplasmic reticulum membrane</location>
    </subcellularLocation>
</comment>
<dbReference type="PANTHER" id="PTHR13416:SF2">
    <property type="entry name" value="TRANSMEMBRANE PROTEIN 43"/>
    <property type="match status" value="1"/>
</dbReference>
<evidence type="ECO:0000256" key="3">
    <source>
        <dbReference type="ARBA" id="ARBA00022692"/>
    </source>
</evidence>
<keyword evidence="5 7" id="KW-1133">Transmembrane helix</keyword>
<dbReference type="Pfam" id="PF07787">
    <property type="entry name" value="TMEM43"/>
    <property type="match status" value="1"/>
</dbReference>
<dbReference type="GO" id="GO:0006629">
    <property type="term" value="P:lipid metabolic process"/>
    <property type="evidence" value="ECO:0007669"/>
    <property type="project" value="TreeGrafter"/>
</dbReference>
<keyword evidence="4" id="KW-0256">Endoplasmic reticulum</keyword>
<dbReference type="InterPro" id="IPR012430">
    <property type="entry name" value="TMEM43_fam"/>
</dbReference>
<evidence type="ECO:0000256" key="6">
    <source>
        <dbReference type="ARBA" id="ARBA00023136"/>
    </source>
</evidence>
<evidence type="ECO:0000313" key="8">
    <source>
        <dbReference type="EMBL" id="SIS69595.1"/>
    </source>
</evidence>
<dbReference type="EMBL" id="FTOA01000003">
    <property type="protein sequence ID" value="SIS69595.1"/>
    <property type="molecule type" value="Genomic_DNA"/>
</dbReference>
<evidence type="ECO:0000313" key="9">
    <source>
        <dbReference type="Proteomes" id="UP000185678"/>
    </source>
</evidence>
<gene>
    <name evidence="8" type="ORF">SAMN05421779_103149</name>
</gene>
<feature type="transmembrane region" description="Helical" evidence="7">
    <location>
        <begin position="30"/>
        <end position="50"/>
    </location>
</feature>
<protein>
    <submittedName>
        <fullName evidence="8">Uncharacterized protein</fullName>
    </submittedName>
</protein>
<keyword evidence="3 7" id="KW-0812">Transmembrane</keyword>
<feature type="transmembrane region" description="Helical" evidence="7">
    <location>
        <begin position="300"/>
        <end position="317"/>
    </location>
</feature>
<evidence type="ECO:0000256" key="4">
    <source>
        <dbReference type="ARBA" id="ARBA00022824"/>
    </source>
</evidence>
<dbReference type="GO" id="GO:0071763">
    <property type="term" value="P:nuclear membrane organization"/>
    <property type="evidence" value="ECO:0007669"/>
    <property type="project" value="TreeGrafter"/>
</dbReference>
<dbReference type="AlphaFoldDB" id="A0A1N7L6X1"/>
<dbReference type="RefSeq" id="WP_076399791.1">
    <property type="nucleotide sequence ID" value="NZ_FTOA01000003.1"/>
</dbReference>
<dbReference type="STRING" id="80876.SAMN05421779_103149"/>
<evidence type="ECO:0000256" key="7">
    <source>
        <dbReference type="SAM" id="Phobius"/>
    </source>
</evidence>
<evidence type="ECO:0000256" key="5">
    <source>
        <dbReference type="ARBA" id="ARBA00022989"/>
    </source>
</evidence>
<name>A0A1N7L6X1_9PROT</name>
<keyword evidence="9" id="KW-1185">Reference proteome</keyword>
<feature type="transmembrane region" description="Helical" evidence="7">
    <location>
        <begin position="368"/>
        <end position="387"/>
    </location>
</feature>
<organism evidence="8 9">
    <name type="scientific">Insolitispirillum peregrinum</name>
    <dbReference type="NCBI Taxonomy" id="80876"/>
    <lineage>
        <taxon>Bacteria</taxon>
        <taxon>Pseudomonadati</taxon>
        <taxon>Pseudomonadota</taxon>
        <taxon>Alphaproteobacteria</taxon>
        <taxon>Rhodospirillales</taxon>
        <taxon>Novispirillaceae</taxon>
        <taxon>Insolitispirillum</taxon>
    </lineage>
</organism>
<dbReference type="GO" id="GO:0012505">
    <property type="term" value="C:endomembrane system"/>
    <property type="evidence" value="ECO:0007669"/>
    <property type="project" value="UniProtKB-SubCell"/>
</dbReference>
<dbReference type="Proteomes" id="UP000185678">
    <property type="component" value="Unassembled WGS sequence"/>
</dbReference>
<keyword evidence="6 7" id="KW-0472">Membrane</keyword>